<name>A0A0D2LR28_9CHLO</name>
<organism evidence="1 2">
    <name type="scientific">Monoraphidium neglectum</name>
    <dbReference type="NCBI Taxonomy" id="145388"/>
    <lineage>
        <taxon>Eukaryota</taxon>
        <taxon>Viridiplantae</taxon>
        <taxon>Chlorophyta</taxon>
        <taxon>core chlorophytes</taxon>
        <taxon>Chlorophyceae</taxon>
        <taxon>CS clade</taxon>
        <taxon>Sphaeropleales</taxon>
        <taxon>Selenastraceae</taxon>
        <taxon>Monoraphidium</taxon>
    </lineage>
</organism>
<dbReference type="KEGG" id="mng:MNEG_15572"/>
<dbReference type="GeneID" id="25733247"/>
<evidence type="ECO:0000313" key="1">
    <source>
        <dbReference type="EMBL" id="KIY92391.1"/>
    </source>
</evidence>
<sequence length="140" mass="13813">SLASAAPRLSANWPAKATGVTVSVAAVVAAASPAVSPDARAACAAAGGAVVFTIDPDYSSKLPYNIESTPTTWTYKLDSKYATPVSGPVKIKFVATAVCNGGGAVVGAPDTAKGTLTLMISVDPCASCVSGCKTGPGELH</sequence>
<gene>
    <name evidence="1" type="ORF">MNEG_15572</name>
</gene>
<protein>
    <submittedName>
        <fullName evidence="1">Uncharacterized protein</fullName>
    </submittedName>
</protein>
<dbReference type="EMBL" id="KK105664">
    <property type="protein sequence ID" value="KIY92391.1"/>
    <property type="molecule type" value="Genomic_DNA"/>
</dbReference>
<evidence type="ECO:0000313" key="2">
    <source>
        <dbReference type="Proteomes" id="UP000054498"/>
    </source>
</evidence>
<feature type="non-terminal residue" evidence="1">
    <location>
        <position position="1"/>
    </location>
</feature>
<accession>A0A0D2LR28</accession>
<dbReference type="AlphaFoldDB" id="A0A0D2LR28"/>
<proteinExistence type="predicted"/>
<dbReference type="RefSeq" id="XP_013891411.1">
    <property type="nucleotide sequence ID" value="XM_014035957.1"/>
</dbReference>
<keyword evidence="2" id="KW-1185">Reference proteome</keyword>
<reference evidence="1 2" key="1">
    <citation type="journal article" date="2013" name="BMC Genomics">
        <title>Reconstruction of the lipid metabolism for the microalga Monoraphidium neglectum from its genome sequence reveals characteristics suitable for biofuel production.</title>
        <authorList>
            <person name="Bogen C."/>
            <person name="Al-Dilaimi A."/>
            <person name="Albersmeier A."/>
            <person name="Wichmann J."/>
            <person name="Grundmann M."/>
            <person name="Rupp O."/>
            <person name="Lauersen K.J."/>
            <person name="Blifernez-Klassen O."/>
            <person name="Kalinowski J."/>
            <person name="Goesmann A."/>
            <person name="Mussgnug J.H."/>
            <person name="Kruse O."/>
        </authorList>
    </citation>
    <scope>NUCLEOTIDE SEQUENCE [LARGE SCALE GENOMIC DNA]</scope>
    <source>
        <strain evidence="1 2">SAG 48.87</strain>
    </source>
</reference>
<dbReference type="Proteomes" id="UP000054498">
    <property type="component" value="Unassembled WGS sequence"/>
</dbReference>